<keyword evidence="1" id="KW-0472">Membrane</keyword>
<feature type="transmembrane region" description="Helical" evidence="1">
    <location>
        <begin position="45"/>
        <end position="69"/>
    </location>
</feature>
<accession>A0A2K8N6A9</accession>
<dbReference type="Pfam" id="PF01476">
    <property type="entry name" value="LysM"/>
    <property type="match status" value="1"/>
</dbReference>
<dbReference type="CDD" id="cd00118">
    <property type="entry name" value="LysM"/>
    <property type="match status" value="1"/>
</dbReference>
<evidence type="ECO:0000259" key="2">
    <source>
        <dbReference type="PROSITE" id="PS51782"/>
    </source>
</evidence>
<keyword evidence="1" id="KW-0812">Transmembrane</keyword>
<sequence>MGTPLRRSAENEKAQAIRFRVDQRKAGVRAYPSRHRGRLARANRAWNRAVFVTGLLVVMGLGTAGGVLLHHHPRAEEGEDRTIMVYEGDTLWSIASQYAGPDVDVREWIYQLRQLNHLTREGTLYPGMILHLPASQ</sequence>
<dbReference type="KEGG" id="kyr:CVV65_08170"/>
<dbReference type="Gene3D" id="3.10.350.10">
    <property type="entry name" value="LysM domain"/>
    <property type="match status" value="1"/>
</dbReference>
<evidence type="ECO:0000313" key="4">
    <source>
        <dbReference type="Proteomes" id="UP000231932"/>
    </source>
</evidence>
<feature type="domain" description="LysM" evidence="2">
    <location>
        <begin position="81"/>
        <end position="132"/>
    </location>
</feature>
<keyword evidence="1" id="KW-1133">Transmembrane helix</keyword>
<dbReference type="AlphaFoldDB" id="A0A2K8N6A9"/>
<dbReference type="RefSeq" id="WP_100667706.1">
    <property type="nucleotide sequence ID" value="NZ_CP024955.1"/>
</dbReference>
<proteinExistence type="predicted"/>
<reference evidence="4" key="1">
    <citation type="submission" date="2017-11" db="EMBL/GenBank/DDBJ databases">
        <title>Complete Genome Sequence of Kyrpidia sp. Strain EA-1, a thermophilic, hydrogen-oxidizing Bacterium, isolated from the Azores.</title>
        <authorList>
            <person name="Reiner J.E."/>
            <person name="Lapp C.J."/>
            <person name="Bunk B."/>
            <person name="Gescher J."/>
        </authorList>
    </citation>
    <scope>NUCLEOTIDE SEQUENCE [LARGE SCALE GENOMIC DNA]</scope>
    <source>
        <strain evidence="4">EA-1</strain>
    </source>
</reference>
<dbReference type="InterPro" id="IPR018392">
    <property type="entry name" value="LysM"/>
</dbReference>
<keyword evidence="4" id="KW-1185">Reference proteome</keyword>
<dbReference type="Proteomes" id="UP000231932">
    <property type="component" value="Chromosome"/>
</dbReference>
<dbReference type="EMBL" id="CP024955">
    <property type="protein sequence ID" value="ATY84901.1"/>
    <property type="molecule type" value="Genomic_DNA"/>
</dbReference>
<protein>
    <recommendedName>
        <fullName evidence="2">LysM domain-containing protein</fullName>
    </recommendedName>
</protein>
<dbReference type="SMART" id="SM00257">
    <property type="entry name" value="LysM"/>
    <property type="match status" value="1"/>
</dbReference>
<organism evidence="3 4">
    <name type="scientific">Kyrpidia spormannii</name>
    <dbReference type="NCBI Taxonomy" id="2055160"/>
    <lineage>
        <taxon>Bacteria</taxon>
        <taxon>Bacillati</taxon>
        <taxon>Bacillota</taxon>
        <taxon>Bacilli</taxon>
        <taxon>Bacillales</taxon>
        <taxon>Alicyclobacillaceae</taxon>
        <taxon>Kyrpidia</taxon>
    </lineage>
</organism>
<gene>
    <name evidence="3" type="ORF">CVV65_08170</name>
</gene>
<evidence type="ECO:0000313" key="3">
    <source>
        <dbReference type="EMBL" id="ATY84901.1"/>
    </source>
</evidence>
<dbReference type="OrthoDB" id="2377236at2"/>
<dbReference type="PROSITE" id="PS51782">
    <property type="entry name" value="LYSM"/>
    <property type="match status" value="1"/>
</dbReference>
<name>A0A2K8N6A9_9BACL</name>
<dbReference type="SUPFAM" id="SSF54106">
    <property type="entry name" value="LysM domain"/>
    <property type="match status" value="1"/>
</dbReference>
<evidence type="ECO:0000256" key="1">
    <source>
        <dbReference type="SAM" id="Phobius"/>
    </source>
</evidence>
<dbReference type="InterPro" id="IPR036779">
    <property type="entry name" value="LysM_dom_sf"/>
</dbReference>